<gene>
    <name evidence="3" type="ORF">J1792_13830</name>
</gene>
<keyword evidence="4" id="KW-1185">Reference proteome</keyword>
<feature type="region of interest" description="Disordered" evidence="1">
    <location>
        <begin position="1"/>
        <end position="28"/>
    </location>
</feature>
<sequence>MRRDTGTWHTDDSDPAGPTAGPNRRPSPTEVVALVDGMTASVCGAYLMTSSVLVTVVAGVLAAVVATLHLVLGPRADG</sequence>
<keyword evidence="2" id="KW-0812">Transmembrane</keyword>
<comment type="caution">
    <text evidence="3">The sequence shown here is derived from an EMBL/GenBank/DDBJ whole genome shotgun (WGS) entry which is preliminary data.</text>
</comment>
<evidence type="ECO:0000313" key="4">
    <source>
        <dbReference type="Proteomes" id="UP000664781"/>
    </source>
</evidence>
<keyword evidence="2" id="KW-1133">Transmembrane helix</keyword>
<dbReference type="AlphaFoldDB" id="A0A939JR04"/>
<dbReference type="EMBL" id="JAFMOF010000002">
    <property type="protein sequence ID" value="MBO0653820.1"/>
    <property type="molecule type" value="Genomic_DNA"/>
</dbReference>
<organism evidence="3 4">
    <name type="scientific">Streptomyces triculaminicus</name>
    <dbReference type="NCBI Taxonomy" id="2816232"/>
    <lineage>
        <taxon>Bacteria</taxon>
        <taxon>Bacillati</taxon>
        <taxon>Actinomycetota</taxon>
        <taxon>Actinomycetes</taxon>
        <taxon>Kitasatosporales</taxon>
        <taxon>Streptomycetaceae</taxon>
        <taxon>Streptomyces</taxon>
    </lineage>
</organism>
<accession>A0A939JR04</accession>
<protein>
    <submittedName>
        <fullName evidence="3">Uncharacterized protein</fullName>
    </submittedName>
</protein>
<evidence type="ECO:0000256" key="2">
    <source>
        <dbReference type="SAM" id="Phobius"/>
    </source>
</evidence>
<dbReference type="Proteomes" id="UP000664781">
    <property type="component" value="Unassembled WGS sequence"/>
</dbReference>
<name>A0A939JR04_9ACTN</name>
<reference evidence="3" key="1">
    <citation type="submission" date="2021-03" db="EMBL/GenBank/DDBJ databases">
        <title>Streptomyces strains.</title>
        <authorList>
            <person name="Lund M.B."/>
            <person name="Toerring T."/>
        </authorList>
    </citation>
    <scope>NUCLEOTIDE SEQUENCE</scope>
    <source>
        <strain evidence="3">JCM 4242</strain>
    </source>
</reference>
<proteinExistence type="predicted"/>
<feature type="transmembrane region" description="Helical" evidence="2">
    <location>
        <begin position="45"/>
        <end position="72"/>
    </location>
</feature>
<keyword evidence="2" id="KW-0472">Membrane</keyword>
<feature type="compositionally biased region" description="Basic and acidic residues" evidence="1">
    <location>
        <begin position="1"/>
        <end position="12"/>
    </location>
</feature>
<dbReference type="RefSeq" id="WP_086572240.1">
    <property type="nucleotide sequence ID" value="NZ_JAFMOF010000002.1"/>
</dbReference>
<evidence type="ECO:0000256" key="1">
    <source>
        <dbReference type="SAM" id="MobiDB-lite"/>
    </source>
</evidence>
<evidence type="ECO:0000313" key="3">
    <source>
        <dbReference type="EMBL" id="MBO0653820.1"/>
    </source>
</evidence>